<dbReference type="PROSITE" id="PS51257">
    <property type="entry name" value="PROKAR_LIPOPROTEIN"/>
    <property type="match status" value="1"/>
</dbReference>
<keyword evidence="3" id="KW-1185">Reference proteome</keyword>
<name>A0A4Y8JZR0_9MICO</name>
<sequence length="203" mass="20445">MRTSTITTRLGAFSVVAGIAVLLSGCTASANLTVAAEDVATVGAKALSTQWDTVATMDCGDGSVDSVEGTEVECTAFNPKSGLDYPATVTLKTIDGGKYTVSVVTGSPLTPDTDADEPVTGADAPTVTGAALAGIAAPALGEKLGYEPAIDCGTEPIPIYLDARITCVATTDDGVRHAANVVVTSLTATDYSIDVAIMEAPLQ</sequence>
<proteinExistence type="predicted"/>
<keyword evidence="1" id="KW-0732">Signal</keyword>
<dbReference type="Proteomes" id="UP000297472">
    <property type="component" value="Unassembled WGS sequence"/>
</dbReference>
<dbReference type="AlphaFoldDB" id="A0A4Y8JZR0"/>
<reference evidence="2 3" key="1">
    <citation type="submission" date="2019-03" db="EMBL/GenBank/DDBJ databases">
        <title>Genomics of glacier-inhabiting Cryobacterium strains.</title>
        <authorList>
            <person name="Liu Q."/>
            <person name="Xin Y.-H."/>
        </authorList>
    </citation>
    <scope>NUCLEOTIDE SEQUENCE [LARGE SCALE GENOMIC DNA]</scope>
    <source>
        <strain evidence="2 3">TMT1-51</strain>
    </source>
</reference>
<feature type="chain" id="PRO_5021468638" description="DUF4333 domain-containing protein" evidence="1">
    <location>
        <begin position="31"/>
        <end position="203"/>
    </location>
</feature>
<gene>
    <name evidence="2" type="ORF">E3T49_02395</name>
</gene>
<evidence type="ECO:0008006" key="4">
    <source>
        <dbReference type="Google" id="ProtNLM"/>
    </source>
</evidence>
<dbReference type="EMBL" id="SOHA01000005">
    <property type="protein sequence ID" value="TFD33160.1"/>
    <property type="molecule type" value="Genomic_DNA"/>
</dbReference>
<evidence type="ECO:0000313" key="3">
    <source>
        <dbReference type="Proteomes" id="UP000297472"/>
    </source>
</evidence>
<dbReference type="OrthoDB" id="5193721at2"/>
<protein>
    <recommendedName>
        <fullName evidence="4">DUF4333 domain-containing protein</fullName>
    </recommendedName>
</protein>
<evidence type="ECO:0000313" key="2">
    <source>
        <dbReference type="EMBL" id="TFD33160.1"/>
    </source>
</evidence>
<accession>A0A4Y8JZR0</accession>
<feature type="signal peptide" evidence="1">
    <location>
        <begin position="1"/>
        <end position="30"/>
    </location>
</feature>
<organism evidence="2 3">
    <name type="scientific">Cryobacterium cryoconiti</name>
    <dbReference type="NCBI Taxonomy" id="1259239"/>
    <lineage>
        <taxon>Bacteria</taxon>
        <taxon>Bacillati</taxon>
        <taxon>Actinomycetota</taxon>
        <taxon>Actinomycetes</taxon>
        <taxon>Micrococcales</taxon>
        <taxon>Microbacteriaceae</taxon>
        <taxon>Cryobacterium</taxon>
    </lineage>
</organism>
<evidence type="ECO:0000256" key="1">
    <source>
        <dbReference type="SAM" id="SignalP"/>
    </source>
</evidence>
<comment type="caution">
    <text evidence="2">The sequence shown here is derived from an EMBL/GenBank/DDBJ whole genome shotgun (WGS) entry which is preliminary data.</text>
</comment>
<dbReference type="RefSeq" id="WP_134423137.1">
    <property type="nucleotide sequence ID" value="NZ_SOHA01000005.1"/>
</dbReference>